<reference evidence="6" key="1">
    <citation type="submission" date="2019-06" db="EMBL/GenBank/DDBJ databases">
        <authorList>
            <person name="Murdoch R.W."/>
            <person name="Fathepure B."/>
        </authorList>
    </citation>
    <scope>NUCLEOTIDE SEQUENCE</scope>
</reference>
<keyword evidence="2 6" id="KW-0067">ATP-binding</keyword>
<keyword evidence="6" id="KW-0645">Protease</keyword>
<evidence type="ECO:0000256" key="3">
    <source>
        <dbReference type="ARBA" id="ARBA00023186"/>
    </source>
</evidence>
<evidence type="ECO:0000313" key="6">
    <source>
        <dbReference type="EMBL" id="QEA07914.1"/>
    </source>
</evidence>
<dbReference type="InterPro" id="IPR001270">
    <property type="entry name" value="ClpA/B"/>
</dbReference>
<dbReference type="PRINTS" id="PR00300">
    <property type="entry name" value="CLPPROTEASEA"/>
</dbReference>
<dbReference type="InterPro" id="IPR028299">
    <property type="entry name" value="ClpA/B_CS2"/>
</dbReference>
<dbReference type="FunFam" id="3.40.50.300:FF:000025">
    <property type="entry name" value="ATP-dependent Clp protease subunit"/>
    <property type="match status" value="1"/>
</dbReference>
<organism evidence="6">
    <name type="scientific">uncultured organism</name>
    <dbReference type="NCBI Taxonomy" id="155900"/>
    <lineage>
        <taxon>unclassified sequences</taxon>
        <taxon>environmental samples</taxon>
    </lineage>
</organism>
<dbReference type="GO" id="GO:0034605">
    <property type="term" value="P:cellular response to heat"/>
    <property type="evidence" value="ECO:0007669"/>
    <property type="project" value="TreeGrafter"/>
</dbReference>
<dbReference type="GO" id="GO:0008233">
    <property type="term" value="F:peptidase activity"/>
    <property type="evidence" value="ECO:0007669"/>
    <property type="project" value="UniProtKB-KW"/>
</dbReference>
<dbReference type="SUPFAM" id="SSF52540">
    <property type="entry name" value="P-loop containing nucleoside triphosphate hydrolases"/>
    <property type="match status" value="1"/>
</dbReference>
<dbReference type="SMART" id="SM01086">
    <property type="entry name" value="ClpB_D2-small"/>
    <property type="match status" value="1"/>
</dbReference>
<dbReference type="Pfam" id="PF07724">
    <property type="entry name" value="AAA_2"/>
    <property type="match status" value="1"/>
</dbReference>
<dbReference type="PROSITE" id="PS00871">
    <property type="entry name" value="CLPAB_2"/>
    <property type="match status" value="1"/>
</dbReference>
<dbReference type="GO" id="GO:0005524">
    <property type="term" value="F:ATP binding"/>
    <property type="evidence" value="ECO:0007669"/>
    <property type="project" value="UniProtKB-KW"/>
</dbReference>
<dbReference type="Pfam" id="PF10431">
    <property type="entry name" value="ClpB_D2-small"/>
    <property type="match status" value="1"/>
</dbReference>
<dbReference type="InterPro" id="IPR003593">
    <property type="entry name" value="AAA+_ATPase"/>
</dbReference>
<gene>
    <name evidence="6" type="primary">clpE</name>
    <name evidence="6" type="ORF">KBTEX_04280</name>
</gene>
<dbReference type="InterPro" id="IPR027417">
    <property type="entry name" value="P-loop_NTPase"/>
</dbReference>
<keyword evidence="6" id="KW-0378">Hydrolase</keyword>
<feature type="domain" description="Clp ATPase C-terminal" evidence="5">
    <location>
        <begin position="207"/>
        <end position="294"/>
    </location>
</feature>
<sequence length="295" mass="33163">MKNLAENLNAKVIGQEKAVDKVAKAIRRSRAGLKRQNRPIGSFLFVGPTGVGKTELSKSLAEEMFGDREAMIRLDMSEYMEKHSVSKLIGSPPGYVGHEEAGQLTERVRRKPYSILLLDEIEKAHPDVQHMFLQIMEDGRLTDSQGRTVSFKDTVIIMTSNAGTGENKVKVGFGNEDKQEDINETLSQYFKPEFLNRFDGIVSFNTLTEDSLIKIVDLMLEEVRESIEEQGMTIEVSDEAKAKLVEIGFDPQYGARPLRRTIEETVEDGIADLLLKKDNVKNITVEVKDDEIVVQ</sequence>
<dbReference type="InterPro" id="IPR050130">
    <property type="entry name" value="ClpA_ClpB"/>
</dbReference>
<evidence type="ECO:0000259" key="4">
    <source>
        <dbReference type="SMART" id="SM00382"/>
    </source>
</evidence>
<accession>A0A5B8RK00</accession>
<evidence type="ECO:0000256" key="2">
    <source>
        <dbReference type="ARBA" id="ARBA00022840"/>
    </source>
</evidence>
<dbReference type="GO" id="GO:0016887">
    <property type="term" value="F:ATP hydrolysis activity"/>
    <property type="evidence" value="ECO:0007669"/>
    <property type="project" value="InterPro"/>
</dbReference>
<dbReference type="Gene3D" id="3.40.50.300">
    <property type="entry name" value="P-loop containing nucleotide triphosphate hydrolases"/>
    <property type="match status" value="1"/>
</dbReference>
<evidence type="ECO:0000259" key="5">
    <source>
        <dbReference type="SMART" id="SM01086"/>
    </source>
</evidence>
<dbReference type="CDD" id="cd19499">
    <property type="entry name" value="RecA-like_ClpB_Hsp104-like"/>
    <property type="match status" value="1"/>
</dbReference>
<dbReference type="SMART" id="SM00382">
    <property type="entry name" value="AAA"/>
    <property type="match status" value="1"/>
</dbReference>
<dbReference type="AlphaFoldDB" id="A0A5B8RK00"/>
<dbReference type="InterPro" id="IPR019489">
    <property type="entry name" value="Clp_ATPase_C"/>
</dbReference>
<evidence type="ECO:0000256" key="1">
    <source>
        <dbReference type="ARBA" id="ARBA00022741"/>
    </source>
</evidence>
<keyword evidence="1" id="KW-0547">Nucleotide-binding</keyword>
<dbReference type="Gene3D" id="1.10.8.60">
    <property type="match status" value="1"/>
</dbReference>
<dbReference type="GO" id="GO:0006508">
    <property type="term" value="P:proteolysis"/>
    <property type="evidence" value="ECO:0007669"/>
    <property type="project" value="UniProtKB-KW"/>
</dbReference>
<proteinExistence type="predicted"/>
<name>A0A5B8RK00_9ZZZZ</name>
<keyword evidence="3" id="KW-0143">Chaperone</keyword>
<dbReference type="EMBL" id="MN079473">
    <property type="protein sequence ID" value="QEA07914.1"/>
    <property type="molecule type" value="Genomic_DNA"/>
</dbReference>
<dbReference type="PANTHER" id="PTHR11638">
    <property type="entry name" value="ATP-DEPENDENT CLP PROTEASE"/>
    <property type="match status" value="1"/>
</dbReference>
<dbReference type="PANTHER" id="PTHR11638:SF175">
    <property type="entry name" value="ATP-DEPENDENT CLP PROTEASE, ATP-BINDING SUBUNIT CLPC"/>
    <property type="match status" value="1"/>
</dbReference>
<dbReference type="InterPro" id="IPR003959">
    <property type="entry name" value="ATPase_AAA_core"/>
</dbReference>
<feature type="domain" description="AAA+ ATPase" evidence="4">
    <location>
        <begin position="39"/>
        <end position="208"/>
    </location>
</feature>
<protein>
    <submittedName>
        <fullName evidence="6">ATP-dependent Clp protease ATP-binding subunit ClpE</fullName>
    </submittedName>
</protein>